<comment type="caution">
    <text evidence="3">The sequence shown here is derived from an EMBL/GenBank/DDBJ whole genome shotgun (WGS) entry which is preliminary data.</text>
</comment>
<feature type="region of interest" description="Disordered" evidence="1">
    <location>
        <begin position="1"/>
        <end position="34"/>
    </location>
</feature>
<evidence type="ECO:0000313" key="4">
    <source>
        <dbReference type="Proteomes" id="UP001596043"/>
    </source>
</evidence>
<dbReference type="Pfam" id="PF24346">
    <property type="entry name" value="DUF7507"/>
    <property type="match status" value="2"/>
</dbReference>
<dbReference type="Proteomes" id="UP001596043">
    <property type="component" value="Unassembled WGS sequence"/>
</dbReference>
<gene>
    <name evidence="3" type="ORF">ACFO3O_22395</name>
</gene>
<dbReference type="RefSeq" id="WP_379983053.1">
    <property type="nucleotide sequence ID" value="NZ_JBHSFV010000031.1"/>
</dbReference>
<name>A0ABV9I3H0_9FLAO</name>
<evidence type="ECO:0000259" key="2">
    <source>
        <dbReference type="Pfam" id="PF24346"/>
    </source>
</evidence>
<dbReference type="NCBIfam" id="TIGR04131">
    <property type="entry name" value="Bac_Flav_CTERM"/>
    <property type="match status" value="1"/>
</dbReference>
<proteinExistence type="predicted"/>
<accession>A0ABV9I3H0</accession>
<dbReference type="InterPro" id="IPR026341">
    <property type="entry name" value="T9SS_type_B"/>
</dbReference>
<organism evidence="3 4">
    <name type="scientific">Dokdonia ponticola</name>
    <dbReference type="NCBI Taxonomy" id="2041041"/>
    <lineage>
        <taxon>Bacteria</taxon>
        <taxon>Pseudomonadati</taxon>
        <taxon>Bacteroidota</taxon>
        <taxon>Flavobacteriia</taxon>
        <taxon>Flavobacteriales</taxon>
        <taxon>Flavobacteriaceae</taxon>
        <taxon>Dokdonia</taxon>
    </lineage>
</organism>
<feature type="domain" description="DUF7507" evidence="2">
    <location>
        <begin position="48"/>
        <end position="149"/>
    </location>
</feature>
<dbReference type="EMBL" id="JBHSFV010000031">
    <property type="protein sequence ID" value="MFC4636672.1"/>
    <property type="molecule type" value="Genomic_DNA"/>
</dbReference>
<dbReference type="InterPro" id="IPR055354">
    <property type="entry name" value="DUF7507"/>
</dbReference>
<dbReference type="Pfam" id="PF13585">
    <property type="entry name" value="CHU_C"/>
    <property type="match status" value="1"/>
</dbReference>
<feature type="compositionally biased region" description="Acidic residues" evidence="1">
    <location>
        <begin position="142"/>
        <end position="168"/>
    </location>
</feature>
<feature type="compositionally biased region" description="Polar residues" evidence="1">
    <location>
        <begin position="1"/>
        <end position="13"/>
    </location>
</feature>
<reference evidence="4" key="1">
    <citation type="journal article" date="2019" name="Int. J. Syst. Evol. Microbiol.">
        <title>The Global Catalogue of Microorganisms (GCM) 10K type strain sequencing project: providing services to taxonomists for standard genome sequencing and annotation.</title>
        <authorList>
            <consortium name="The Broad Institute Genomics Platform"/>
            <consortium name="The Broad Institute Genome Sequencing Center for Infectious Disease"/>
            <person name="Wu L."/>
            <person name="Ma J."/>
        </authorList>
    </citation>
    <scope>NUCLEOTIDE SEQUENCE [LARGE SCALE GENOMIC DNA]</scope>
    <source>
        <strain evidence="4">YJ-61-S</strain>
    </source>
</reference>
<feature type="non-terminal residue" evidence="3">
    <location>
        <position position="1"/>
    </location>
</feature>
<sequence>DAGFVNNQATATGGYTDGNGDPQTTSDISDDDSNLEDDVTVTVIDQDPEISLLKSGNFNDENGDGIAQVGETITYVFEVENTGNVTLIDIIIDDPLLGGVVCSIGELTPGGIESCSSDYIITQEDVDNGSVSNQALVIGQDPDGDDIVDTSDDPDDPTDIDPDDDGNPDDPTNTGLQGKSSISLLKSSVFNDENGDGFAQIGETITYSFEVENTGSVTLVDIVVDDPLLGGVVCSIAQLIPGAIETCSSNYTITQEDILNGSIINIAVAIGINPILEIVDDTSDDPNDLSDIDIDNDGDPDDPTMTIIPNAPFEIFNAITPNGDGLNDFFEIRGINRFPNNTMKIFNRWGVLIWETQGYNETNNVFRGESIARATISQDEQLPTGTYFYILTFSGETPEGKSAYNGFLYINR</sequence>
<protein>
    <submittedName>
        <fullName evidence="3">Gliding motility-associated C-terminal domain-containing protein</fullName>
    </submittedName>
</protein>
<keyword evidence="4" id="KW-1185">Reference proteome</keyword>
<dbReference type="InterPro" id="IPR047589">
    <property type="entry name" value="DUF11_rpt"/>
</dbReference>
<dbReference type="NCBIfam" id="TIGR01451">
    <property type="entry name" value="B_ant_repeat"/>
    <property type="match status" value="2"/>
</dbReference>
<evidence type="ECO:0000313" key="3">
    <source>
        <dbReference type="EMBL" id="MFC4636672.1"/>
    </source>
</evidence>
<feature type="domain" description="DUF7507" evidence="2">
    <location>
        <begin position="181"/>
        <end position="275"/>
    </location>
</feature>
<evidence type="ECO:0000256" key="1">
    <source>
        <dbReference type="SAM" id="MobiDB-lite"/>
    </source>
</evidence>
<feature type="region of interest" description="Disordered" evidence="1">
    <location>
        <begin position="135"/>
        <end position="179"/>
    </location>
</feature>